<evidence type="ECO:0000259" key="1">
    <source>
        <dbReference type="Pfam" id="PF08241"/>
    </source>
</evidence>
<dbReference type="CDD" id="cd02440">
    <property type="entry name" value="AdoMet_MTases"/>
    <property type="match status" value="1"/>
</dbReference>
<evidence type="ECO:0000313" key="3">
    <source>
        <dbReference type="Proteomes" id="UP000178943"/>
    </source>
</evidence>
<dbReference type="STRING" id="1817863.A2Y62_12965"/>
<dbReference type="Pfam" id="PF08241">
    <property type="entry name" value="Methyltransf_11"/>
    <property type="match status" value="1"/>
</dbReference>
<dbReference type="PANTHER" id="PTHR43591">
    <property type="entry name" value="METHYLTRANSFERASE"/>
    <property type="match status" value="1"/>
</dbReference>
<feature type="domain" description="Methyltransferase type 11" evidence="1">
    <location>
        <begin position="186"/>
        <end position="277"/>
    </location>
</feature>
<dbReference type="GO" id="GO:0008757">
    <property type="term" value="F:S-adenosylmethionine-dependent methyltransferase activity"/>
    <property type="evidence" value="ECO:0007669"/>
    <property type="project" value="InterPro"/>
</dbReference>
<dbReference type="Proteomes" id="UP000178943">
    <property type="component" value="Unassembled WGS sequence"/>
</dbReference>
<protein>
    <recommendedName>
        <fullName evidence="1">Methyltransferase type 11 domain-containing protein</fullName>
    </recommendedName>
</protein>
<comment type="caution">
    <text evidence="2">The sequence shown here is derived from an EMBL/GenBank/DDBJ whole genome shotgun (WGS) entry which is preliminary data.</text>
</comment>
<dbReference type="SUPFAM" id="SSF53335">
    <property type="entry name" value="S-adenosyl-L-methionine-dependent methyltransferases"/>
    <property type="match status" value="1"/>
</dbReference>
<dbReference type="AlphaFoldDB" id="A0A1F5V5L9"/>
<proteinExistence type="predicted"/>
<organism evidence="2 3">
    <name type="scientific">Candidatus Fischerbacteria bacterium RBG_13_37_8</name>
    <dbReference type="NCBI Taxonomy" id="1817863"/>
    <lineage>
        <taxon>Bacteria</taxon>
        <taxon>Candidatus Fischeribacteriota</taxon>
    </lineage>
</organism>
<sequence>MKISGKHFEIKTGATSFDLQDLKGTFQVDIIIELAKELVFTIDIYAYMSRRHPEEHLGWWRFRLDEGKNEIEFRIDVNERHIGSVRAKINGKWQSAVDAWVNYSYCLNPLQDALLTIRKTTNELIYEVPIIMKIQDYAVLREFYHRLHREHRYTDSGPFLWIMHEYKLKILRKLFNYYLASGWKILDIGCGRSLFTEISEKWPFAIYAGDIEHALLAARKNEYPQVKWLVMDASRLPFKDNSFDAIFAGEIIEHMTDSDKALEEWKRILRPNGIAIFTTPNRDRFSNVVNKLERPFSPDHFREFSLRELEEEFLPACGFKVEKAAGTYLELLLKSGQGGIREDYLQREGNRKKNRWLMHVLNRAGILIPRYSLDLILVAKKIH</sequence>
<evidence type="ECO:0000313" key="2">
    <source>
        <dbReference type="EMBL" id="OGF58700.1"/>
    </source>
</evidence>
<gene>
    <name evidence="2" type="ORF">A2Y62_12965</name>
</gene>
<name>A0A1F5V5L9_9BACT</name>
<dbReference type="PANTHER" id="PTHR43591:SF110">
    <property type="entry name" value="RHODANESE DOMAIN-CONTAINING PROTEIN"/>
    <property type="match status" value="1"/>
</dbReference>
<dbReference type="Gene3D" id="3.40.50.150">
    <property type="entry name" value="Vaccinia Virus protein VP39"/>
    <property type="match status" value="1"/>
</dbReference>
<accession>A0A1F5V5L9</accession>
<reference evidence="2 3" key="1">
    <citation type="journal article" date="2016" name="Nat. Commun.">
        <title>Thousands of microbial genomes shed light on interconnected biogeochemical processes in an aquifer system.</title>
        <authorList>
            <person name="Anantharaman K."/>
            <person name="Brown C.T."/>
            <person name="Hug L.A."/>
            <person name="Sharon I."/>
            <person name="Castelle C.J."/>
            <person name="Probst A.J."/>
            <person name="Thomas B.C."/>
            <person name="Singh A."/>
            <person name="Wilkins M.J."/>
            <person name="Karaoz U."/>
            <person name="Brodie E.L."/>
            <person name="Williams K.H."/>
            <person name="Hubbard S.S."/>
            <person name="Banfield J.F."/>
        </authorList>
    </citation>
    <scope>NUCLEOTIDE SEQUENCE [LARGE SCALE GENOMIC DNA]</scope>
</reference>
<dbReference type="InterPro" id="IPR013216">
    <property type="entry name" value="Methyltransf_11"/>
</dbReference>
<dbReference type="EMBL" id="MFGW01000233">
    <property type="protein sequence ID" value="OGF58700.1"/>
    <property type="molecule type" value="Genomic_DNA"/>
</dbReference>
<dbReference type="InterPro" id="IPR029063">
    <property type="entry name" value="SAM-dependent_MTases_sf"/>
</dbReference>